<comment type="caution">
    <text evidence="8">The sequence shown here is derived from an EMBL/GenBank/DDBJ whole genome shotgun (WGS) entry which is preliminary data.</text>
</comment>
<accession>A0A9D9I8Q3</accession>
<dbReference type="Gene3D" id="2.60.120.260">
    <property type="entry name" value="Galactose-binding domain-like"/>
    <property type="match status" value="1"/>
</dbReference>
<dbReference type="EC" id="3.2.1.51" evidence="2"/>
<feature type="signal peptide" evidence="6">
    <location>
        <begin position="1"/>
        <end position="20"/>
    </location>
</feature>
<dbReference type="InterPro" id="IPR017853">
    <property type="entry name" value="GH"/>
</dbReference>
<sequence>MKRTFIAFLTILLAVPMLFSQENGIPVPAPRQLKWHEAEMGVVFHYDLHVFDGQVYGQGNNRINPVEDYNIFNPEHLDTDQWIRAAKAAGAKFAILTATHETGFGLWQSDVNPYCLKAVRWRDGKGDIVRDFVNSCRKYGIQPGIYVGIRWNSLLGIHNFKAEGDGNFAKNRQEWYRRYCERMVTELCTRYGDLFMIWFDGGADDPRGMGPDVEPIVDRYQPDCLFYHNADRADLRWGGSESGTVGYPCWSTFPYPYSHNRNNESAAAHNGLLAHGDPDGAFWVPAMADTPLRGANGRHEWFWEPGDENAVYSLETLMDIYEKSVGRNATLIVGLTPDPDGLIPEGDVRRLQEWGAEISRRFGTPVGKTSGEAEKLTLKLPSVRKADCCIISEDIAEGERIRSYRVDARVGGKWQTVCSGTSVGHKRIAYFDTPVEASSFRLVVDNSRDIPRIADFSVYCTR</sequence>
<dbReference type="EMBL" id="JADIMH010000056">
    <property type="protein sequence ID" value="MBO8467805.1"/>
    <property type="molecule type" value="Genomic_DNA"/>
</dbReference>
<evidence type="ECO:0000313" key="9">
    <source>
        <dbReference type="Proteomes" id="UP000823660"/>
    </source>
</evidence>
<evidence type="ECO:0000313" key="8">
    <source>
        <dbReference type="EMBL" id="MBO8467805.1"/>
    </source>
</evidence>
<gene>
    <name evidence="8" type="ORF">IAB99_08615</name>
</gene>
<dbReference type="Gene3D" id="3.20.20.80">
    <property type="entry name" value="Glycosidases"/>
    <property type="match status" value="1"/>
</dbReference>
<organism evidence="8 9">
    <name type="scientific">Candidatus Cryptobacteroides faecipullorum</name>
    <dbReference type="NCBI Taxonomy" id="2840764"/>
    <lineage>
        <taxon>Bacteria</taxon>
        <taxon>Pseudomonadati</taxon>
        <taxon>Bacteroidota</taxon>
        <taxon>Bacteroidia</taxon>
        <taxon>Bacteroidales</taxon>
        <taxon>Candidatus Cryptobacteroides</taxon>
    </lineage>
</organism>
<comment type="similarity">
    <text evidence="1">Belongs to the glycosyl hydrolase 29 family.</text>
</comment>
<keyword evidence="5" id="KW-0326">Glycosidase</keyword>
<dbReference type="GO" id="GO:0004560">
    <property type="term" value="F:alpha-L-fucosidase activity"/>
    <property type="evidence" value="ECO:0007669"/>
    <property type="project" value="InterPro"/>
</dbReference>
<dbReference type="Pfam" id="PF01120">
    <property type="entry name" value="Alpha_L_fucos"/>
    <property type="match status" value="1"/>
</dbReference>
<evidence type="ECO:0000259" key="7">
    <source>
        <dbReference type="Pfam" id="PF01120"/>
    </source>
</evidence>
<reference evidence="8" key="1">
    <citation type="submission" date="2020-10" db="EMBL/GenBank/DDBJ databases">
        <authorList>
            <person name="Gilroy R."/>
        </authorList>
    </citation>
    <scope>NUCLEOTIDE SEQUENCE</scope>
    <source>
        <strain evidence="8">B1-15692</strain>
    </source>
</reference>
<dbReference type="AlphaFoldDB" id="A0A9D9I8Q3"/>
<dbReference type="PANTHER" id="PTHR10030">
    <property type="entry name" value="ALPHA-L-FUCOSIDASE"/>
    <property type="match status" value="1"/>
</dbReference>
<protein>
    <recommendedName>
        <fullName evidence="2">alpha-L-fucosidase</fullName>
        <ecNumber evidence="2">3.2.1.51</ecNumber>
    </recommendedName>
</protein>
<name>A0A9D9I8Q3_9BACT</name>
<feature type="domain" description="Glycoside hydrolase family 29 N-terminal" evidence="7">
    <location>
        <begin position="68"/>
        <end position="206"/>
    </location>
</feature>
<evidence type="ECO:0000256" key="4">
    <source>
        <dbReference type="ARBA" id="ARBA00022801"/>
    </source>
</evidence>
<evidence type="ECO:0000256" key="5">
    <source>
        <dbReference type="ARBA" id="ARBA00023295"/>
    </source>
</evidence>
<reference evidence="8" key="2">
    <citation type="journal article" date="2021" name="PeerJ">
        <title>Extensive microbial diversity within the chicken gut microbiome revealed by metagenomics and culture.</title>
        <authorList>
            <person name="Gilroy R."/>
            <person name="Ravi A."/>
            <person name="Getino M."/>
            <person name="Pursley I."/>
            <person name="Horton D.L."/>
            <person name="Alikhan N.F."/>
            <person name="Baker D."/>
            <person name="Gharbi K."/>
            <person name="Hall N."/>
            <person name="Watson M."/>
            <person name="Adriaenssens E.M."/>
            <person name="Foster-Nyarko E."/>
            <person name="Jarju S."/>
            <person name="Secka A."/>
            <person name="Antonio M."/>
            <person name="Oren A."/>
            <person name="Chaudhuri R.R."/>
            <person name="La Ragione R."/>
            <person name="Hildebrand F."/>
            <person name="Pallen M.J."/>
        </authorList>
    </citation>
    <scope>NUCLEOTIDE SEQUENCE</scope>
    <source>
        <strain evidence="8">B1-15692</strain>
    </source>
</reference>
<dbReference type="GO" id="GO:0016139">
    <property type="term" value="P:glycoside catabolic process"/>
    <property type="evidence" value="ECO:0007669"/>
    <property type="project" value="TreeGrafter"/>
</dbReference>
<evidence type="ECO:0000256" key="3">
    <source>
        <dbReference type="ARBA" id="ARBA00022729"/>
    </source>
</evidence>
<dbReference type="GO" id="GO:0006004">
    <property type="term" value="P:fucose metabolic process"/>
    <property type="evidence" value="ECO:0007669"/>
    <property type="project" value="TreeGrafter"/>
</dbReference>
<dbReference type="SUPFAM" id="SSF51445">
    <property type="entry name" value="(Trans)glycosidases"/>
    <property type="match status" value="1"/>
</dbReference>
<feature type="chain" id="PRO_5038365203" description="alpha-L-fucosidase" evidence="6">
    <location>
        <begin position="21"/>
        <end position="462"/>
    </location>
</feature>
<dbReference type="InterPro" id="IPR000933">
    <property type="entry name" value="Glyco_hydro_29"/>
</dbReference>
<dbReference type="GO" id="GO:0005764">
    <property type="term" value="C:lysosome"/>
    <property type="evidence" value="ECO:0007669"/>
    <property type="project" value="TreeGrafter"/>
</dbReference>
<dbReference type="InterPro" id="IPR057739">
    <property type="entry name" value="Glyco_hydro_29_N"/>
</dbReference>
<evidence type="ECO:0000256" key="1">
    <source>
        <dbReference type="ARBA" id="ARBA00007951"/>
    </source>
</evidence>
<dbReference type="PANTHER" id="PTHR10030:SF37">
    <property type="entry name" value="ALPHA-L-FUCOSIDASE-RELATED"/>
    <property type="match status" value="1"/>
</dbReference>
<proteinExistence type="inferred from homology"/>
<keyword evidence="4" id="KW-0378">Hydrolase</keyword>
<dbReference type="SMART" id="SM00812">
    <property type="entry name" value="Alpha_L_fucos"/>
    <property type="match status" value="1"/>
</dbReference>
<keyword evidence="3 6" id="KW-0732">Signal</keyword>
<dbReference type="Proteomes" id="UP000823660">
    <property type="component" value="Unassembled WGS sequence"/>
</dbReference>
<evidence type="ECO:0000256" key="2">
    <source>
        <dbReference type="ARBA" id="ARBA00012662"/>
    </source>
</evidence>
<evidence type="ECO:0000256" key="6">
    <source>
        <dbReference type="SAM" id="SignalP"/>
    </source>
</evidence>